<name>A0ABS4P0W3_9BACL</name>
<evidence type="ECO:0000256" key="6">
    <source>
        <dbReference type="RuleBase" id="RU004468"/>
    </source>
</evidence>
<evidence type="ECO:0000313" key="8">
    <source>
        <dbReference type="Proteomes" id="UP000773462"/>
    </source>
</evidence>
<dbReference type="Gene3D" id="3.20.20.80">
    <property type="entry name" value="Glycosidases"/>
    <property type="match status" value="1"/>
</dbReference>
<dbReference type="Proteomes" id="UP000773462">
    <property type="component" value="Unassembled WGS sequence"/>
</dbReference>
<organism evidence="7 8">
    <name type="scientific">Paenibacillus silagei</name>
    <dbReference type="NCBI Taxonomy" id="1670801"/>
    <lineage>
        <taxon>Bacteria</taxon>
        <taxon>Bacillati</taxon>
        <taxon>Bacillota</taxon>
        <taxon>Bacilli</taxon>
        <taxon>Bacillales</taxon>
        <taxon>Paenibacillaceae</taxon>
        <taxon>Paenibacillus</taxon>
    </lineage>
</organism>
<dbReference type="EC" id="3.2.1.86" evidence="7"/>
<comment type="similarity">
    <text evidence="1 5">Belongs to the glycosyl hydrolase 1 family.</text>
</comment>
<dbReference type="PANTHER" id="PTHR10353:SF122">
    <property type="entry name" value="6-PHOSPHO-BETA-GLUCOSIDASE ASCB-RELATED"/>
    <property type="match status" value="1"/>
</dbReference>
<dbReference type="EMBL" id="JAGGLV010000033">
    <property type="protein sequence ID" value="MBP2115950.1"/>
    <property type="molecule type" value="Genomic_DNA"/>
</dbReference>
<dbReference type="Pfam" id="PF00232">
    <property type="entry name" value="Glyco_hydro_1"/>
    <property type="match status" value="1"/>
</dbReference>
<dbReference type="InterPro" id="IPR033132">
    <property type="entry name" value="GH_1_N_CS"/>
</dbReference>
<dbReference type="InterPro" id="IPR017853">
    <property type="entry name" value="GH"/>
</dbReference>
<dbReference type="GO" id="GO:0008706">
    <property type="term" value="F:6-phospho-beta-glucosidase activity"/>
    <property type="evidence" value="ECO:0007669"/>
    <property type="project" value="UniProtKB-EC"/>
</dbReference>
<keyword evidence="8" id="KW-1185">Reference proteome</keyword>
<comment type="caution">
    <text evidence="7">The sequence shown here is derived from an EMBL/GenBank/DDBJ whole genome shotgun (WGS) entry which is preliminary data.</text>
</comment>
<feature type="active site" description="Nucleophile" evidence="4">
    <location>
        <position position="363"/>
    </location>
</feature>
<sequence length="473" mass="54101">MNTPFPEGFLWGGAVAANQLEGAYNEDGKGLSTQDVAPQGIRGPITEVPTEDNMKLVGIDFYHRYKEDVKLFAEMGFKVFRTSIAWSRIFPNGDELEPNEQGLQFYDDLFDECHKYGIEPLVTLSHYETPLHLSKQYDGWVNRQLVGFYERYARTVFTRYKDKVKYWLTFNEINSILHEPFMSGGIYTPKDKLSKQDLYQAIHHELVASATAVKIGHKINPQAQIGCMILSMPTYPLTPNPDDVIAAMKSEHMNYFFGDVHARGVYPGYMKRYFREHGIEIHMEPGDADILKHTVDFISFSYYVSICETGDSSKRTQEGNLIGGAPNPYLKASEWGWQIDPQGLRYVLNMFYDRYQKPLFIVENGLGAKDELITGEDGVPTVNDDYRIEYLNDHLVQVGEAIEDGVEVMGYTSWGCIDLVSASTAELSKRYGFIYVDRHDDNTGTLERYRKKSFHWYKDVIATNGQSLRRSGQ</sequence>
<reference evidence="7 8" key="1">
    <citation type="submission" date="2021-03" db="EMBL/GenBank/DDBJ databases">
        <title>Genomic Encyclopedia of Type Strains, Phase IV (KMG-IV): sequencing the most valuable type-strain genomes for metagenomic binning, comparative biology and taxonomic classification.</title>
        <authorList>
            <person name="Goeker M."/>
        </authorList>
    </citation>
    <scope>NUCLEOTIDE SEQUENCE [LARGE SCALE GENOMIC DNA]</scope>
    <source>
        <strain evidence="7 8">DSM 101953</strain>
    </source>
</reference>
<evidence type="ECO:0000256" key="3">
    <source>
        <dbReference type="ARBA" id="ARBA00023295"/>
    </source>
</evidence>
<dbReference type="NCBIfam" id="NF007158">
    <property type="entry name" value="PRK09593.1"/>
    <property type="match status" value="1"/>
</dbReference>
<keyword evidence="2 6" id="KW-0378">Hydrolase</keyword>
<dbReference type="PROSITE" id="PS00653">
    <property type="entry name" value="GLYCOSYL_HYDROL_F1_2"/>
    <property type="match status" value="1"/>
</dbReference>
<dbReference type="RefSeq" id="WP_209879136.1">
    <property type="nucleotide sequence ID" value="NZ_JAGGLV010000033.1"/>
</dbReference>
<dbReference type="InterPro" id="IPR018120">
    <property type="entry name" value="Glyco_hydro_1_AS"/>
</dbReference>
<evidence type="ECO:0000256" key="1">
    <source>
        <dbReference type="ARBA" id="ARBA00010838"/>
    </source>
</evidence>
<dbReference type="InterPro" id="IPR001360">
    <property type="entry name" value="Glyco_hydro_1"/>
</dbReference>
<dbReference type="NCBIfam" id="NF007356">
    <property type="entry name" value="PRK09852.1"/>
    <property type="match status" value="1"/>
</dbReference>
<evidence type="ECO:0000256" key="5">
    <source>
        <dbReference type="RuleBase" id="RU003690"/>
    </source>
</evidence>
<evidence type="ECO:0000313" key="7">
    <source>
        <dbReference type="EMBL" id="MBP2115950.1"/>
    </source>
</evidence>
<dbReference type="PROSITE" id="PS00572">
    <property type="entry name" value="GLYCOSYL_HYDROL_F1_1"/>
    <property type="match status" value="1"/>
</dbReference>
<evidence type="ECO:0000256" key="2">
    <source>
        <dbReference type="ARBA" id="ARBA00022801"/>
    </source>
</evidence>
<dbReference type="PANTHER" id="PTHR10353">
    <property type="entry name" value="GLYCOSYL HYDROLASE"/>
    <property type="match status" value="1"/>
</dbReference>
<accession>A0ABS4P0W3</accession>
<dbReference type="PRINTS" id="PR00131">
    <property type="entry name" value="GLHYDRLASE1"/>
</dbReference>
<protein>
    <submittedName>
        <fullName evidence="7">6-phospho-beta-glucosidase</fullName>
        <ecNumber evidence="7">3.2.1.86</ecNumber>
    </submittedName>
</protein>
<keyword evidence="3 6" id="KW-0326">Glycosidase</keyword>
<evidence type="ECO:0000256" key="4">
    <source>
        <dbReference type="PROSITE-ProRule" id="PRU10055"/>
    </source>
</evidence>
<dbReference type="SUPFAM" id="SSF51445">
    <property type="entry name" value="(Trans)glycosidases"/>
    <property type="match status" value="1"/>
</dbReference>
<proteinExistence type="inferred from homology"/>
<gene>
    <name evidence="7" type="ORF">J2Z70_006162</name>
</gene>